<dbReference type="STRING" id="441959.B8M8T4"/>
<evidence type="ECO:0000256" key="3">
    <source>
        <dbReference type="SAM" id="Phobius"/>
    </source>
</evidence>
<dbReference type="PANTHER" id="PTHR33365">
    <property type="entry name" value="YALI0B05434P"/>
    <property type="match status" value="1"/>
</dbReference>
<reference evidence="5" key="1">
    <citation type="journal article" date="2015" name="Genome Announc.">
        <title>Genome sequence of the AIDS-associated pathogen Penicillium marneffei (ATCC18224) and its near taxonomic relative Talaromyces stipitatus (ATCC10500).</title>
        <authorList>
            <person name="Nierman W.C."/>
            <person name="Fedorova-Abrams N.D."/>
            <person name="Andrianopoulos A."/>
        </authorList>
    </citation>
    <scope>NUCLEOTIDE SEQUENCE [LARGE SCALE GENOMIC DNA]</scope>
    <source>
        <strain evidence="5">ATCC 10500 / CBS 375.48 / QM 6759 / NRRL 1006</strain>
    </source>
</reference>
<evidence type="ECO:0000313" key="4">
    <source>
        <dbReference type="EMBL" id="EED20597.1"/>
    </source>
</evidence>
<dbReference type="OrthoDB" id="3687641at2759"/>
<evidence type="ECO:0000313" key="5">
    <source>
        <dbReference type="Proteomes" id="UP000001745"/>
    </source>
</evidence>
<gene>
    <name evidence="4" type="ORF">TSTA_038080</name>
</gene>
<keyword evidence="3" id="KW-0472">Membrane</keyword>
<dbReference type="InParanoid" id="B8M8T4"/>
<keyword evidence="5" id="KW-1185">Reference proteome</keyword>
<organism evidence="4 5">
    <name type="scientific">Talaromyces stipitatus (strain ATCC 10500 / CBS 375.48 / QM 6759 / NRRL 1006)</name>
    <name type="common">Penicillium stipitatum</name>
    <dbReference type="NCBI Taxonomy" id="441959"/>
    <lineage>
        <taxon>Eukaryota</taxon>
        <taxon>Fungi</taxon>
        <taxon>Dikarya</taxon>
        <taxon>Ascomycota</taxon>
        <taxon>Pezizomycotina</taxon>
        <taxon>Eurotiomycetes</taxon>
        <taxon>Eurotiomycetidae</taxon>
        <taxon>Eurotiales</taxon>
        <taxon>Trichocomaceae</taxon>
        <taxon>Talaromyces</taxon>
        <taxon>Talaromyces sect. Talaromyces</taxon>
    </lineage>
</organism>
<dbReference type="PhylomeDB" id="B8M8T4"/>
<keyword evidence="3" id="KW-0812">Transmembrane</keyword>
<dbReference type="RefSeq" id="XP_002481031.1">
    <property type="nucleotide sequence ID" value="XM_002480986.1"/>
</dbReference>
<proteinExistence type="inferred from homology"/>
<dbReference type="EMBL" id="EQ962654">
    <property type="protein sequence ID" value="EED20597.1"/>
    <property type="molecule type" value="Genomic_DNA"/>
</dbReference>
<sequence>MSVYEDGSVMSERVPDAKARTLTCEYCSLRLQDKRCERVLVYGLVTLIILLLANILFLFVQYSGFRSLSSPVTNTSTPAFDAVEYVEADLYDMYSIGDEYLGPPTAEREQNWRDLWQHEVTMVPKWAMPILNRSHVELYEQVESQSNEGFSAMLKVYHQLGCLDIIRQYTWIQAGRYPPDLIPPEMQKSPGELRSNIDRCIDDLRVSLMCAADVTPILITKDRDSSSEYKAELNSHHKCRNFTKLQDWTRTHGIEHWENGGGFHEHGE</sequence>
<dbReference type="GO" id="GO:0043386">
    <property type="term" value="P:mycotoxin biosynthetic process"/>
    <property type="evidence" value="ECO:0007669"/>
    <property type="project" value="InterPro"/>
</dbReference>
<dbReference type="OMA" id="FNESWHS"/>
<evidence type="ECO:0000256" key="1">
    <source>
        <dbReference type="ARBA" id="ARBA00004685"/>
    </source>
</evidence>
<evidence type="ECO:0008006" key="6">
    <source>
        <dbReference type="Google" id="ProtNLM"/>
    </source>
</evidence>
<name>B8M8T4_TALSN</name>
<dbReference type="GeneID" id="8102183"/>
<feature type="transmembrane region" description="Helical" evidence="3">
    <location>
        <begin position="39"/>
        <end position="60"/>
    </location>
</feature>
<dbReference type="InterPro" id="IPR021765">
    <property type="entry name" value="UstYa-like"/>
</dbReference>
<comment type="similarity">
    <text evidence="2">Belongs to the ustYa family.</text>
</comment>
<comment type="pathway">
    <text evidence="1">Mycotoxin biosynthesis.</text>
</comment>
<dbReference type="VEuPathDB" id="FungiDB:TSTA_038080"/>
<dbReference type="Pfam" id="PF11807">
    <property type="entry name" value="UstYa"/>
    <property type="match status" value="1"/>
</dbReference>
<evidence type="ECO:0000256" key="2">
    <source>
        <dbReference type="ARBA" id="ARBA00035112"/>
    </source>
</evidence>
<dbReference type="PANTHER" id="PTHR33365:SF4">
    <property type="entry name" value="CYCLOCHLOROTINE BIOSYNTHESIS PROTEIN O"/>
    <property type="match status" value="1"/>
</dbReference>
<dbReference type="Proteomes" id="UP000001745">
    <property type="component" value="Unassembled WGS sequence"/>
</dbReference>
<keyword evidence="3" id="KW-1133">Transmembrane helix</keyword>
<accession>B8M8T4</accession>
<protein>
    <recommendedName>
        <fullName evidence="6">Tat pathway signal sequence</fullName>
    </recommendedName>
</protein>
<dbReference type="HOGENOM" id="CLU_042941_2_0_1"/>
<dbReference type="AlphaFoldDB" id="B8M8T4"/>
<dbReference type="eggNOG" id="ENOG502SQJ6">
    <property type="taxonomic scope" value="Eukaryota"/>
</dbReference>